<comment type="caution">
    <text evidence="2">The sequence shown here is derived from an EMBL/GenBank/DDBJ whole genome shotgun (WGS) entry which is preliminary data.</text>
</comment>
<evidence type="ECO:0000313" key="2">
    <source>
        <dbReference type="EMBL" id="KAJ2929946.1"/>
    </source>
</evidence>
<name>A0A9W8MGL5_9AGAR</name>
<dbReference type="AlphaFoldDB" id="A0A9W8MGL5"/>
<evidence type="ECO:0000256" key="1">
    <source>
        <dbReference type="SAM" id="MobiDB-lite"/>
    </source>
</evidence>
<dbReference type="EMBL" id="JANBPK010000853">
    <property type="protein sequence ID" value="KAJ2929946.1"/>
    <property type="molecule type" value="Genomic_DNA"/>
</dbReference>
<reference evidence="2" key="1">
    <citation type="submission" date="2022-06" db="EMBL/GenBank/DDBJ databases">
        <title>Genome Sequence of Candolleomyces eurysporus.</title>
        <authorList>
            <person name="Buettner E."/>
        </authorList>
    </citation>
    <scope>NUCLEOTIDE SEQUENCE</scope>
    <source>
        <strain evidence="2">VTCC 930004</strain>
    </source>
</reference>
<dbReference type="Proteomes" id="UP001140091">
    <property type="component" value="Unassembled WGS sequence"/>
</dbReference>
<protein>
    <submittedName>
        <fullName evidence="2">Uncharacterized protein</fullName>
    </submittedName>
</protein>
<feature type="region of interest" description="Disordered" evidence="1">
    <location>
        <begin position="1"/>
        <end position="42"/>
    </location>
</feature>
<keyword evidence="3" id="KW-1185">Reference proteome</keyword>
<evidence type="ECO:0000313" key="3">
    <source>
        <dbReference type="Proteomes" id="UP001140091"/>
    </source>
</evidence>
<organism evidence="2 3">
    <name type="scientific">Candolleomyces eurysporus</name>
    <dbReference type="NCBI Taxonomy" id="2828524"/>
    <lineage>
        <taxon>Eukaryota</taxon>
        <taxon>Fungi</taxon>
        <taxon>Dikarya</taxon>
        <taxon>Basidiomycota</taxon>
        <taxon>Agaricomycotina</taxon>
        <taxon>Agaricomycetes</taxon>
        <taxon>Agaricomycetidae</taxon>
        <taxon>Agaricales</taxon>
        <taxon>Agaricineae</taxon>
        <taxon>Psathyrellaceae</taxon>
        <taxon>Candolleomyces</taxon>
    </lineage>
</organism>
<feature type="non-terminal residue" evidence="2">
    <location>
        <position position="210"/>
    </location>
</feature>
<sequence>MQVITPAEKVSTTGNQPDKTASMIDELDSTASSGPSSPKGADRVVDLTQRLTLRNAGDNNKLKITEASVGAFKGDDGQKLIDEIHDMANTINDLDTSFERAYKLLLRADGNKYKGSDGNVVGYAPRWHQYQEAFITRSPSLSVTIDHFIWNVLRWALRAGGAIRLSEWLKDCLNPDVPVESRQDGASYLSENRNSSIYNILCQSRISRVV</sequence>
<proteinExistence type="predicted"/>
<accession>A0A9W8MGL5</accession>
<feature type="compositionally biased region" description="Polar residues" evidence="1">
    <location>
        <begin position="10"/>
        <end position="19"/>
    </location>
</feature>
<gene>
    <name evidence="2" type="ORF">H1R20_g7150</name>
</gene>